<sequence>MTTIHTTPPPGAPPFAIYEDPEDNETPSPSIAYDEGISFNSEQSLPGEDDALQSIEDEHEHEEDFGDEPAPYSSSFTSRPSTISAAASRRISGMTSTSFISSLPSELSISSKPAASVNYADDRYTPRKERPSLRNPSSVRAMQMTSPLPIAAFENSRDRLKGAYKLAAPSRSGRSETSVSASGSRRHRQSGYIEHSPQPTPASQHLPLVLLHVTIIPMQFPYSPELTAKFMPDWLVENYKLLEEKLQDIVLMRRGLLISHPREEYDVLEERILESLELKAPRLLKCGHFLGPDDSSEPEEDDDDVVSVVDDATGRGSRMSGGTLTVEEEGEWKYPNVEHHDRTVCTECHRHVKRPGKGVGKGARKWDLKIYAANGLMRAGAWSAAWSEMEKADVEISPWIPDDVRKYLDKKAVEQQERAKDKQLYEAEVLRRVEEEAARLKKLEDEAEQKRKAEEAERQRRMEEAVLQKKLEDAVAAEKRTLDHALNQRIEEAKESIRREFEIQALQEADSVAERFRALEEALKREQLRSPAQPPILPLEPTSFEDRTRSRSRGRPRSISRQPHQAEVPLSTLLSNYFLVLATDRRNLIIAAMGALVIFLSMQRVPISSSSLSSGHHDRPDLVPSIVVTTTATAIETSISTVTVTQVHHAESVEAYTVSPPAATLSPALENSIASDEAITPTALSLGPHETETILESALESVEVDILTSPEITDSMPVEETSFPSPSENNPPQFSESSFPPFMPTAAAANDASHDPPQANPEQGQDTVRDSAQAVPEQGQDIPVNPALPAHDQEL</sequence>
<feature type="region of interest" description="Disordered" evidence="1">
    <location>
        <begin position="164"/>
        <end position="200"/>
    </location>
</feature>
<accession>A0A6G1KTC5</accession>
<dbReference type="OrthoDB" id="5369448at2759"/>
<protein>
    <recommendedName>
        <fullName evidence="4">Pathway-specific nitrogen regulator</fullName>
    </recommendedName>
</protein>
<gene>
    <name evidence="2" type="ORF">K504DRAFT_457795</name>
</gene>
<evidence type="ECO:0008006" key="4">
    <source>
        <dbReference type="Google" id="ProtNLM"/>
    </source>
</evidence>
<feature type="region of interest" description="Disordered" evidence="1">
    <location>
        <begin position="526"/>
        <end position="564"/>
    </location>
</feature>
<dbReference type="AlphaFoldDB" id="A0A6G1KTC5"/>
<evidence type="ECO:0000313" key="3">
    <source>
        <dbReference type="Proteomes" id="UP000799428"/>
    </source>
</evidence>
<organism evidence="2 3">
    <name type="scientific">Pleomassaria siparia CBS 279.74</name>
    <dbReference type="NCBI Taxonomy" id="1314801"/>
    <lineage>
        <taxon>Eukaryota</taxon>
        <taxon>Fungi</taxon>
        <taxon>Dikarya</taxon>
        <taxon>Ascomycota</taxon>
        <taxon>Pezizomycotina</taxon>
        <taxon>Dothideomycetes</taxon>
        <taxon>Pleosporomycetidae</taxon>
        <taxon>Pleosporales</taxon>
        <taxon>Pleomassariaceae</taxon>
        <taxon>Pleomassaria</taxon>
    </lineage>
</organism>
<reference evidence="2" key="1">
    <citation type="journal article" date="2020" name="Stud. Mycol.">
        <title>101 Dothideomycetes genomes: a test case for predicting lifestyles and emergence of pathogens.</title>
        <authorList>
            <person name="Haridas S."/>
            <person name="Albert R."/>
            <person name="Binder M."/>
            <person name="Bloem J."/>
            <person name="Labutti K."/>
            <person name="Salamov A."/>
            <person name="Andreopoulos B."/>
            <person name="Baker S."/>
            <person name="Barry K."/>
            <person name="Bills G."/>
            <person name="Bluhm B."/>
            <person name="Cannon C."/>
            <person name="Castanera R."/>
            <person name="Culley D."/>
            <person name="Daum C."/>
            <person name="Ezra D."/>
            <person name="Gonzalez J."/>
            <person name="Henrissat B."/>
            <person name="Kuo A."/>
            <person name="Liang C."/>
            <person name="Lipzen A."/>
            <person name="Lutzoni F."/>
            <person name="Magnuson J."/>
            <person name="Mondo S."/>
            <person name="Nolan M."/>
            <person name="Ohm R."/>
            <person name="Pangilinan J."/>
            <person name="Park H.-J."/>
            <person name="Ramirez L."/>
            <person name="Alfaro M."/>
            <person name="Sun H."/>
            <person name="Tritt A."/>
            <person name="Yoshinaga Y."/>
            <person name="Zwiers L.-H."/>
            <person name="Turgeon B."/>
            <person name="Goodwin S."/>
            <person name="Spatafora J."/>
            <person name="Crous P."/>
            <person name="Grigoriev I."/>
        </authorList>
    </citation>
    <scope>NUCLEOTIDE SEQUENCE</scope>
    <source>
        <strain evidence="2">CBS 279.74</strain>
    </source>
</reference>
<feature type="compositionally biased region" description="Acidic residues" evidence="1">
    <location>
        <begin position="47"/>
        <end position="67"/>
    </location>
</feature>
<evidence type="ECO:0000256" key="1">
    <source>
        <dbReference type="SAM" id="MobiDB-lite"/>
    </source>
</evidence>
<feature type="region of interest" description="Disordered" evidence="1">
    <location>
        <begin position="709"/>
        <end position="795"/>
    </location>
</feature>
<feature type="region of interest" description="Disordered" evidence="1">
    <location>
        <begin position="1"/>
        <end position="81"/>
    </location>
</feature>
<feature type="compositionally biased region" description="Low complexity" evidence="1">
    <location>
        <begin position="731"/>
        <end position="740"/>
    </location>
</feature>
<dbReference type="Proteomes" id="UP000799428">
    <property type="component" value="Unassembled WGS sequence"/>
</dbReference>
<evidence type="ECO:0000313" key="2">
    <source>
        <dbReference type="EMBL" id="KAF2715641.1"/>
    </source>
</evidence>
<keyword evidence="3" id="KW-1185">Reference proteome</keyword>
<proteinExistence type="predicted"/>
<dbReference type="EMBL" id="MU005764">
    <property type="protein sequence ID" value="KAF2715641.1"/>
    <property type="molecule type" value="Genomic_DNA"/>
</dbReference>
<name>A0A6G1KTC5_9PLEO</name>